<feature type="transmembrane region" description="Helical" evidence="1">
    <location>
        <begin position="91"/>
        <end position="124"/>
    </location>
</feature>
<evidence type="ECO:0000256" key="1">
    <source>
        <dbReference type="SAM" id="Phobius"/>
    </source>
</evidence>
<keyword evidence="3" id="KW-1185">Reference proteome</keyword>
<keyword evidence="1" id="KW-1133">Transmembrane helix</keyword>
<proteinExistence type="predicted"/>
<reference evidence="2" key="2">
    <citation type="submission" date="2020-09" db="EMBL/GenBank/DDBJ databases">
        <authorList>
            <person name="Sun Q."/>
            <person name="Zhou Y."/>
        </authorList>
    </citation>
    <scope>NUCLEOTIDE SEQUENCE</scope>
    <source>
        <strain evidence="2">CGMCC 1.14988</strain>
    </source>
</reference>
<reference evidence="2" key="1">
    <citation type="journal article" date="2014" name="Int. J. Syst. Evol. Microbiol.">
        <title>Complete genome sequence of Corynebacterium casei LMG S-19264T (=DSM 44701T), isolated from a smear-ripened cheese.</title>
        <authorList>
            <consortium name="US DOE Joint Genome Institute (JGI-PGF)"/>
            <person name="Walter F."/>
            <person name="Albersmeier A."/>
            <person name="Kalinowski J."/>
            <person name="Ruckert C."/>
        </authorList>
    </citation>
    <scope>NUCLEOTIDE SEQUENCE</scope>
    <source>
        <strain evidence="2">CGMCC 1.14988</strain>
    </source>
</reference>
<evidence type="ECO:0000313" key="2">
    <source>
        <dbReference type="EMBL" id="GGI03647.1"/>
    </source>
</evidence>
<dbReference type="Proteomes" id="UP000650511">
    <property type="component" value="Unassembled WGS sequence"/>
</dbReference>
<dbReference type="AlphaFoldDB" id="A0A8J3AB01"/>
<comment type="caution">
    <text evidence="2">The sequence shown here is derived from an EMBL/GenBank/DDBJ whole genome shotgun (WGS) entry which is preliminary data.</text>
</comment>
<accession>A0A8J3AB01</accession>
<evidence type="ECO:0000313" key="3">
    <source>
        <dbReference type="Proteomes" id="UP000650511"/>
    </source>
</evidence>
<protein>
    <submittedName>
        <fullName evidence="2">Uncharacterized protein</fullName>
    </submittedName>
</protein>
<organism evidence="2 3">
    <name type="scientific">Egicoccus halophilus</name>
    <dbReference type="NCBI Taxonomy" id="1670830"/>
    <lineage>
        <taxon>Bacteria</taxon>
        <taxon>Bacillati</taxon>
        <taxon>Actinomycetota</taxon>
        <taxon>Nitriliruptoria</taxon>
        <taxon>Egicoccales</taxon>
        <taxon>Egicoccaceae</taxon>
        <taxon>Egicoccus</taxon>
    </lineage>
</organism>
<name>A0A8J3AB01_9ACTN</name>
<keyword evidence="1" id="KW-0472">Membrane</keyword>
<sequence>MVLVLLWAVLLVPGAVRRSRASSPLVTVGGFERAMTVLRDNRSTTRQLLVPGDADRIVGRDVDETDRSSGVDRPEDPVVATRRLWFLRALVASGVSLVLAVAFGGWLWFPTVLVVLGTAGYTVLLRQLKLQRDEARRVVAELDLHRPDEPTTPAAEVDEVWGVSGGVRLRRWEA</sequence>
<dbReference type="EMBL" id="BMHA01000002">
    <property type="protein sequence ID" value="GGI03647.1"/>
    <property type="molecule type" value="Genomic_DNA"/>
</dbReference>
<gene>
    <name evidence="2" type="ORF">GCM10011354_05080</name>
</gene>
<keyword evidence="1" id="KW-0812">Transmembrane</keyword>